<comment type="caution">
    <text evidence="2">The sequence shown here is derived from an EMBL/GenBank/DDBJ whole genome shotgun (WGS) entry which is preliminary data.</text>
</comment>
<evidence type="ECO:0000259" key="1">
    <source>
        <dbReference type="Pfam" id="PF01370"/>
    </source>
</evidence>
<dbReference type="CDD" id="cd05262">
    <property type="entry name" value="SDR_a7"/>
    <property type="match status" value="1"/>
</dbReference>
<dbReference type="PANTHER" id="PTHR48079:SF6">
    <property type="entry name" value="NAD(P)-BINDING DOMAIN-CONTAINING PROTEIN-RELATED"/>
    <property type="match status" value="1"/>
</dbReference>
<dbReference type="Pfam" id="PF01370">
    <property type="entry name" value="Epimerase"/>
    <property type="match status" value="1"/>
</dbReference>
<organism evidence="2 3">
    <name type="scientific">Mucilaginibacter conchicola</name>
    <dbReference type="NCBI Taxonomy" id="2303333"/>
    <lineage>
        <taxon>Bacteria</taxon>
        <taxon>Pseudomonadati</taxon>
        <taxon>Bacteroidota</taxon>
        <taxon>Sphingobacteriia</taxon>
        <taxon>Sphingobacteriales</taxon>
        <taxon>Sphingobacteriaceae</taxon>
        <taxon>Mucilaginibacter</taxon>
    </lineage>
</organism>
<keyword evidence="3" id="KW-1185">Reference proteome</keyword>
<dbReference type="SUPFAM" id="SSF51735">
    <property type="entry name" value="NAD(P)-binding Rossmann-fold domains"/>
    <property type="match status" value="1"/>
</dbReference>
<dbReference type="EMBL" id="QWDC01000002">
    <property type="protein sequence ID" value="RFZ91989.1"/>
    <property type="molecule type" value="Genomic_DNA"/>
</dbReference>
<evidence type="ECO:0000313" key="2">
    <source>
        <dbReference type="EMBL" id="RFZ91989.1"/>
    </source>
</evidence>
<dbReference type="InterPro" id="IPR001509">
    <property type="entry name" value="Epimerase_deHydtase"/>
</dbReference>
<dbReference type="InterPro" id="IPR036291">
    <property type="entry name" value="NAD(P)-bd_dom_sf"/>
</dbReference>
<dbReference type="PANTHER" id="PTHR48079">
    <property type="entry name" value="PROTEIN YEEZ"/>
    <property type="match status" value="1"/>
</dbReference>
<dbReference type="GO" id="GO:0005737">
    <property type="term" value="C:cytoplasm"/>
    <property type="evidence" value="ECO:0007669"/>
    <property type="project" value="TreeGrafter"/>
</dbReference>
<feature type="domain" description="NAD-dependent epimerase/dehydratase" evidence="1">
    <location>
        <begin position="3"/>
        <end position="217"/>
    </location>
</feature>
<protein>
    <submittedName>
        <fullName evidence="2">SDR family oxidoreductase</fullName>
    </submittedName>
</protein>
<reference evidence="2 3" key="1">
    <citation type="submission" date="2018-08" db="EMBL/GenBank/DDBJ databases">
        <title>Mucilaginibacter sp. MYSH2.</title>
        <authorList>
            <person name="Seo T."/>
        </authorList>
    </citation>
    <scope>NUCLEOTIDE SEQUENCE [LARGE SCALE GENOMIC DNA]</scope>
    <source>
        <strain evidence="2 3">MYSH2</strain>
    </source>
</reference>
<dbReference type="Proteomes" id="UP000264217">
    <property type="component" value="Unassembled WGS sequence"/>
</dbReference>
<dbReference type="GO" id="GO:0004029">
    <property type="term" value="F:aldehyde dehydrogenase (NAD+) activity"/>
    <property type="evidence" value="ECO:0007669"/>
    <property type="project" value="TreeGrafter"/>
</dbReference>
<accession>A0A372NTK6</accession>
<name>A0A372NTK6_9SPHI</name>
<gene>
    <name evidence="2" type="ORF">D0C36_11110</name>
</gene>
<dbReference type="AlphaFoldDB" id="A0A372NTK6"/>
<evidence type="ECO:0000313" key="3">
    <source>
        <dbReference type="Proteomes" id="UP000264217"/>
    </source>
</evidence>
<dbReference type="RefSeq" id="WP_117391701.1">
    <property type="nucleotide sequence ID" value="NZ_QWDC01000002.1"/>
</dbReference>
<dbReference type="OrthoDB" id="9807212at2"/>
<dbReference type="InterPro" id="IPR051783">
    <property type="entry name" value="NAD(P)-dependent_oxidoreduct"/>
</dbReference>
<proteinExistence type="predicted"/>
<dbReference type="Gene3D" id="3.40.50.720">
    <property type="entry name" value="NAD(P)-binding Rossmann-like Domain"/>
    <property type="match status" value="1"/>
</dbReference>
<sequence>MRVFVTGASGFVGSAVVQELLKAGHTVLGFARSDASAQAIIDAGAEVHKGSLEDLESVKAGAAACDAVIHCGFIHDFSNFKASCELDRKVIEAIASVLEGSDRPFIITSGTALLSGNGLATEDKEPAFTSDQFPRVATEEAARAAAARGINVSVVRLSPSVHGEGDHHGFVPMLIRLAKEKGVSAYVGDGTNRWTGVHRLDAAVLYVLALEKAAANANYHASSEEGVTLREIAELIGRHLNIPIASKTKEEAGEHFGWMLHFVTLDNPTSHQITSDTLGWEPKGPTLLEDLETGIYFK</sequence>